<gene>
    <name evidence="2" type="ORF">HDG70_000413</name>
</gene>
<reference evidence="2 3" key="1">
    <citation type="submission" date="2020-07" db="EMBL/GenBank/DDBJ databases">
        <title>Genomic Encyclopedia of Type Strains, Phase III (KMG-III): the genomes of soil and plant-associated and newly described type strains.</title>
        <authorList>
            <person name="Whitman W."/>
        </authorList>
    </citation>
    <scope>NUCLEOTIDE SEQUENCE [LARGE SCALE GENOMIC DNA]</scope>
    <source>
        <strain evidence="2 3">DSM 11255</strain>
    </source>
</reference>
<dbReference type="Pfam" id="PF06782">
    <property type="entry name" value="UPF0236"/>
    <property type="match status" value="1"/>
</dbReference>
<dbReference type="InterPro" id="IPR009620">
    <property type="entry name" value="UPF0236"/>
</dbReference>
<dbReference type="Proteomes" id="UP000604066">
    <property type="component" value="Unassembled WGS sequence"/>
</dbReference>
<evidence type="ECO:0000313" key="3">
    <source>
        <dbReference type="Proteomes" id="UP000604066"/>
    </source>
</evidence>
<evidence type="ECO:0000256" key="1">
    <source>
        <dbReference type="ARBA" id="ARBA00006539"/>
    </source>
</evidence>
<accession>A0ABX2R825</accession>
<dbReference type="EMBL" id="JACCBS010000001">
    <property type="protein sequence ID" value="NYE56707.1"/>
    <property type="molecule type" value="Genomic_DNA"/>
</dbReference>
<comment type="caution">
    <text evidence="2">The sequence shown here is derived from an EMBL/GenBank/DDBJ whole genome shotgun (WGS) entry which is preliminary data.</text>
</comment>
<keyword evidence="3" id="KW-1185">Reference proteome</keyword>
<organism evidence="2 3">
    <name type="scientific">Carboxydothermus ferrireducens DSM 11255</name>
    <dbReference type="NCBI Taxonomy" id="1119529"/>
    <lineage>
        <taxon>Bacteria</taxon>
        <taxon>Bacillati</taxon>
        <taxon>Bacillota</taxon>
        <taxon>Clostridia</taxon>
        <taxon>Thermoanaerobacterales</taxon>
        <taxon>Thermoanaerobacteraceae</taxon>
        <taxon>Carboxydothermus</taxon>
    </lineage>
</organism>
<proteinExistence type="inferred from homology"/>
<name>A0ABX2R825_9THEO</name>
<comment type="similarity">
    <text evidence="1">Belongs to the UPF0236 family.</text>
</comment>
<sequence length="89" mass="10586">MKDIYLINIRQIVGAILLFVSEMEKIITKSKDFYEIEKGIHELSQEICNRMLSWALEEIDKRVMEKRERGSWEVVGFRTKRVISSFGEF</sequence>
<evidence type="ECO:0000313" key="2">
    <source>
        <dbReference type="EMBL" id="NYE56707.1"/>
    </source>
</evidence>
<protein>
    <submittedName>
        <fullName evidence="2">Uncharacterized protein</fullName>
    </submittedName>
</protein>
<dbReference type="RefSeq" id="WP_034542118.1">
    <property type="nucleotide sequence ID" value="NZ_ATYG01000045.1"/>
</dbReference>